<comment type="caution">
    <text evidence="2">The sequence shown here is derived from an EMBL/GenBank/DDBJ whole genome shotgun (WGS) entry which is preliminary data.</text>
</comment>
<evidence type="ECO:0000256" key="1">
    <source>
        <dbReference type="SAM" id="MobiDB-lite"/>
    </source>
</evidence>
<dbReference type="Proteomes" id="UP000215316">
    <property type="component" value="Unassembled WGS sequence"/>
</dbReference>
<protein>
    <submittedName>
        <fullName evidence="2">Uncharacterized protein</fullName>
    </submittedName>
</protein>
<keyword evidence="3" id="KW-1185">Reference proteome</keyword>
<name>A0A225CS14_9MICO</name>
<organism evidence="2 3">
    <name type="scientific">Clavibacter tessellarius</name>
    <dbReference type="NCBI Taxonomy" id="31965"/>
    <lineage>
        <taxon>Bacteria</taxon>
        <taxon>Bacillati</taxon>
        <taxon>Actinomycetota</taxon>
        <taxon>Actinomycetes</taxon>
        <taxon>Micrococcales</taxon>
        <taxon>Microbacteriaceae</taxon>
        <taxon>Clavibacter</taxon>
    </lineage>
</organism>
<evidence type="ECO:0000313" key="3">
    <source>
        <dbReference type="Proteomes" id="UP000215316"/>
    </source>
</evidence>
<evidence type="ECO:0000313" key="2">
    <source>
        <dbReference type="EMBL" id="OQJ64174.1"/>
    </source>
</evidence>
<dbReference type="AlphaFoldDB" id="A0A225CS14"/>
<sequence>MTGAGVVVKGGSSVAVSSRIIEAAVGVVPSAGADAPVDADDAVDAVDATADVAAAAGAGRGSTATSSATPRLSPVTAATRRADADAVPVLRAKARRTGVRNSPK</sequence>
<dbReference type="EMBL" id="MZMQ01000001">
    <property type="protein sequence ID" value="OQJ64174.1"/>
    <property type="molecule type" value="Genomic_DNA"/>
</dbReference>
<reference evidence="2" key="1">
    <citation type="submission" date="2017-08" db="EMBL/GenBank/DDBJ databases">
        <title>Genomes of multiple Clavibacter strains from different subspecies.</title>
        <authorList>
            <person name="Yuan X.-K."/>
            <person name="Li X.-S."/>
            <person name="Nie J."/>
            <person name="De Boer S.H."/>
        </authorList>
    </citation>
    <scope>NUCLEOTIDE SEQUENCE [LARGE SCALE GENOMIC DNA]</scope>
    <source>
        <strain evidence="2">ATCC 33566</strain>
    </source>
</reference>
<feature type="compositionally biased region" description="Basic residues" evidence="1">
    <location>
        <begin position="92"/>
        <end position="104"/>
    </location>
</feature>
<proteinExistence type="predicted"/>
<feature type="compositionally biased region" description="Low complexity" evidence="1">
    <location>
        <begin position="56"/>
        <end position="79"/>
    </location>
</feature>
<accession>A0A225CS14</accession>
<gene>
    <name evidence="2" type="ORF">B5P24_14785</name>
</gene>
<feature type="region of interest" description="Disordered" evidence="1">
    <location>
        <begin position="56"/>
        <end position="104"/>
    </location>
</feature>